<protein>
    <submittedName>
        <fullName evidence="4">Transcriptional regulator, TetR family</fullName>
    </submittedName>
</protein>
<reference evidence="4 5" key="1">
    <citation type="submission" date="2016-11" db="EMBL/GenBank/DDBJ databases">
        <authorList>
            <person name="Jaros S."/>
            <person name="Januszkiewicz K."/>
            <person name="Wedrychowicz H."/>
        </authorList>
    </citation>
    <scope>NUCLEOTIDE SEQUENCE [LARGE SCALE GENOMIC DNA]</scope>
    <source>
        <strain evidence="4 5">DSM 15929</strain>
    </source>
</reference>
<dbReference type="PROSITE" id="PS50977">
    <property type="entry name" value="HTH_TETR_2"/>
    <property type="match status" value="1"/>
</dbReference>
<evidence type="ECO:0000256" key="2">
    <source>
        <dbReference type="PROSITE-ProRule" id="PRU00335"/>
    </source>
</evidence>
<dbReference type="RefSeq" id="WP_073276771.1">
    <property type="nucleotide sequence ID" value="NZ_FRAC01000013.1"/>
</dbReference>
<evidence type="ECO:0000259" key="3">
    <source>
        <dbReference type="PROSITE" id="PS50977"/>
    </source>
</evidence>
<dbReference type="EMBL" id="FRAC01000013">
    <property type="protein sequence ID" value="SHK53678.1"/>
    <property type="molecule type" value="Genomic_DNA"/>
</dbReference>
<proteinExistence type="predicted"/>
<evidence type="ECO:0000256" key="1">
    <source>
        <dbReference type="ARBA" id="ARBA00023125"/>
    </source>
</evidence>
<dbReference type="AlphaFoldDB" id="A0A1M6TAC3"/>
<dbReference type="Pfam" id="PF00440">
    <property type="entry name" value="TetR_N"/>
    <property type="match status" value="1"/>
</dbReference>
<feature type="DNA-binding region" description="H-T-H motif" evidence="2">
    <location>
        <begin position="29"/>
        <end position="48"/>
    </location>
</feature>
<feature type="domain" description="HTH tetR-type" evidence="3">
    <location>
        <begin position="6"/>
        <end position="66"/>
    </location>
</feature>
<keyword evidence="5" id="KW-1185">Reference proteome</keyword>
<organism evidence="4 5">
    <name type="scientific">Anaerocolumna jejuensis DSM 15929</name>
    <dbReference type="NCBI Taxonomy" id="1121322"/>
    <lineage>
        <taxon>Bacteria</taxon>
        <taxon>Bacillati</taxon>
        <taxon>Bacillota</taxon>
        <taxon>Clostridia</taxon>
        <taxon>Lachnospirales</taxon>
        <taxon>Lachnospiraceae</taxon>
        <taxon>Anaerocolumna</taxon>
    </lineage>
</organism>
<evidence type="ECO:0000313" key="5">
    <source>
        <dbReference type="Proteomes" id="UP000184386"/>
    </source>
</evidence>
<name>A0A1M6TAC3_9FIRM</name>
<dbReference type="Gene3D" id="1.10.357.10">
    <property type="entry name" value="Tetracycline Repressor, domain 2"/>
    <property type="match status" value="1"/>
</dbReference>
<dbReference type="OrthoDB" id="66596at2"/>
<dbReference type="InterPro" id="IPR009057">
    <property type="entry name" value="Homeodomain-like_sf"/>
</dbReference>
<dbReference type="InterPro" id="IPR001647">
    <property type="entry name" value="HTH_TetR"/>
</dbReference>
<keyword evidence="1 2" id="KW-0238">DNA-binding</keyword>
<sequence length="165" mass="19041">MPPKKQITKQQIIDKAYEIVRREGYESLTARRLAKELNCSTQPIYLAFSDMKELKAELIKNAQEQMLKYIIASSDKDLPSPLACILAYIRFAQKEKQLFQLIFTSGGLNLDKINELDSGNIKLDINMIVYANGIIMMLAFKSFEIPEEKIKDMLIHAYELFEKDN</sequence>
<gene>
    <name evidence="4" type="ORF">SAMN02745136_02707</name>
</gene>
<dbReference type="SUPFAM" id="SSF46689">
    <property type="entry name" value="Homeodomain-like"/>
    <property type="match status" value="1"/>
</dbReference>
<dbReference type="GO" id="GO:0003677">
    <property type="term" value="F:DNA binding"/>
    <property type="evidence" value="ECO:0007669"/>
    <property type="project" value="UniProtKB-UniRule"/>
</dbReference>
<accession>A0A1M6TAC3</accession>
<evidence type="ECO:0000313" key="4">
    <source>
        <dbReference type="EMBL" id="SHK53678.1"/>
    </source>
</evidence>
<dbReference type="Proteomes" id="UP000184386">
    <property type="component" value="Unassembled WGS sequence"/>
</dbReference>
<dbReference type="STRING" id="1121322.SAMN02745136_02707"/>